<dbReference type="PANTHER" id="PTHR30419:SF8">
    <property type="entry name" value="NITROGEN ASSIMILATION TRANSCRIPTIONAL ACTIVATOR-RELATED"/>
    <property type="match status" value="1"/>
</dbReference>
<evidence type="ECO:0000256" key="3">
    <source>
        <dbReference type="ARBA" id="ARBA00023125"/>
    </source>
</evidence>
<evidence type="ECO:0000256" key="5">
    <source>
        <dbReference type="SAM" id="Phobius"/>
    </source>
</evidence>
<proteinExistence type="inferred from homology"/>
<keyword evidence="5" id="KW-1133">Transmembrane helix</keyword>
<dbReference type="GO" id="GO:0005829">
    <property type="term" value="C:cytosol"/>
    <property type="evidence" value="ECO:0007669"/>
    <property type="project" value="TreeGrafter"/>
</dbReference>
<protein>
    <submittedName>
        <fullName evidence="7">HTH-type transcriptional regulator GltC</fullName>
    </submittedName>
</protein>
<keyword evidence="3" id="KW-0238">DNA-binding</keyword>
<dbReference type="AlphaFoldDB" id="A0A1E3A7B4"/>
<dbReference type="SUPFAM" id="SSF53850">
    <property type="entry name" value="Periplasmic binding protein-like II"/>
    <property type="match status" value="1"/>
</dbReference>
<accession>A0A1E3A7B4</accession>
<dbReference type="InterPro" id="IPR000847">
    <property type="entry name" value="LysR_HTH_N"/>
</dbReference>
<dbReference type="Proteomes" id="UP000094067">
    <property type="component" value="Unassembled WGS sequence"/>
</dbReference>
<dbReference type="Pfam" id="PF03466">
    <property type="entry name" value="LysR_substrate"/>
    <property type="match status" value="1"/>
</dbReference>
<comment type="caution">
    <text evidence="7">The sequence shown here is derived from an EMBL/GenBank/DDBJ whole genome shotgun (WGS) entry which is preliminary data.</text>
</comment>
<evidence type="ECO:0000256" key="2">
    <source>
        <dbReference type="ARBA" id="ARBA00023015"/>
    </source>
</evidence>
<dbReference type="GO" id="GO:0003700">
    <property type="term" value="F:DNA-binding transcription factor activity"/>
    <property type="evidence" value="ECO:0007669"/>
    <property type="project" value="InterPro"/>
</dbReference>
<feature type="domain" description="HTH lysR-type" evidence="6">
    <location>
        <begin position="65"/>
        <end position="122"/>
    </location>
</feature>
<dbReference type="InterPro" id="IPR005119">
    <property type="entry name" value="LysR_subst-bd"/>
</dbReference>
<dbReference type="Pfam" id="PF00126">
    <property type="entry name" value="HTH_1"/>
    <property type="match status" value="1"/>
</dbReference>
<keyword evidence="2" id="KW-0805">Transcription regulation</keyword>
<dbReference type="SUPFAM" id="SSF46785">
    <property type="entry name" value="Winged helix' DNA-binding domain"/>
    <property type="match status" value="1"/>
</dbReference>
<sequence length="358" mass="40470">MHPAQAIHVSLEFIHLLHKYFYCALFNFCNSLTFFSFLPILLTHLTYPATINAGYAIIAVGYIEMEIDYIREFVTLADVGNYMEAADILFISQSTLSRHIKSIEEDLGAPLFDRTTRKVVINDFGKIFLPYAKQIMNLQYDYTTALFNHQNNISETITIGAIPVMAQYHITDVLADFQRENRNFKVHIIEADSSELKEMLRNEQCDFAFIREHDDSDNEFVKIPFTTDHMVAVLPSSHPLSSASSISLEQLKDENFLFLNKGTLMHTLCVNACKSAGFRPNIAFTGYRAENIISLVRKEMGVALLTKKPAVYLAGPDISIVDVTPCFTTTISLAYSKKKELGNAAKHFINSVKARPKL</sequence>
<evidence type="ECO:0000313" key="7">
    <source>
        <dbReference type="EMBL" id="ODM04509.1"/>
    </source>
</evidence>
<evidence type="ECO:0000259" key="6">
    <source>
        <dbReference type="PROSITE" id="PS50931"/>
    </source>
</evidence>
<dbReference type="PANTHER" id="PTHR30419">
    <property type="entry name" value="HTH-TYPE TRANSCRIPTIONAL REGULATOR YBHD"/>
    <property type="match status" value="1"/>
</dbReference>
<comment type="similarity">
    <text evidence="1">Belongs to the LysR transcriptional regulatory family.</text>
</comment>
<dbReference type="InterPro" id="IPR036390">
    <property type="entry name" value="WH_DNA-bd_sf"/>
</dbReference>
<dbReference type="Gene3D" id="3.40.190.290">
    <property type="match status" value="1"/>
</dbReference>
<dbReference type="InterPro" id="IPR050950">
    <property type="entry name" value="HTH-type_LysR_regulators"/>
</dbReference>
<dbReference type="Gene3D" id="1.10.10.10">
    <property type="entry name" value="Winged helix-like DNA-binding domain superfamily/Winged helix DNA-binding domain"/>
    <property type="match status" value="1"/>
</dbReference>
<keyword evidence="5" id="KW-0472">Membrane</keyword>
<evidence type="ECO:0000256" key="1">
    <source>
        <dbReference type="ARBA" id="ARBA00009437"/>
    </source>
</evidence>
<reference evidence="7 8" key="1">
    <citation type="submission" date="2016-07" db="EMBL/GenBank/DDBJ databases">
        <title>Characterization of isolates of Eisenbergiella tayi derived from blood cultures, using whole genome sequencing.</title>
        <authorList>
            <person name="Burdz T."/>
            <person name="Wiebe D."/>
            <person name="Huynh C."/>
            <person name="Bernard K."/>
        </authorList>
    </citation>
    <scope>NUCLEOTIDE SEQUENCE [LARGE SCALE GENOMIC DNA]</scope>
    <source>
        <strain evidence="7 8">NML 110608</strain>
    </source>
</reference>
<keyword evidence="5" id="KW-0812">Transmembrane</keyword>
<evidence type="ECO:0000313" key="8">
    <source>
        <dbReference type="Proteomes" id="UP000094067"/>
    </source>
</evidence>
<dbReference type="CDD" id="cd05466">
    <property type="entry name" value="PBP2_LTTR_substrate"/>
    <property type="match status" value="1"/>
</dbReference>
<organism evidence="7 8">
    <name type="scientific">Eisenbergiella tayi</name>
    <dbReference type="NCBI Taxonomy" id="1432052"/>
    <lineage>
        <taxon>Bacteria</taxon>
        <taxon>Bacillati</taxon>
        <taxon>Bacillota</taxon>
        <taxon>Clostridia</taxon>
        <taxon>Lachnospirales</taxon>
        <taxon>Lachnospiraceae</taxon>
        <taxon>Eisenbergiella</taxon>
    </lineage>
</organism>
<dbReference type="InterPro" id="IPR036388">
    <property type="entry name" value="WH-like_DNA-bd_sf"/>
</dbReference>
<dbReference type="EMBL" id="MCGH01000003">
    <property type="protein sequence ID" value="ODM04509.1"/>
    <property type="molecule type" value="Genomic_DNA"/>
</dbReference>
<gene>
    <name evidence="7" type="primary">gltC_3</name>
    <name evidence="7" type="ORF">BEI61_05316</name>
</gene>
<name>A0A1E3A7B4_9FIRM</name>
<dbReference type="PROSITE" id="PS50931">
    <property type="entry name" value="HTH_LYSR"/>
    <property type="match status" value="1"/>
</dbReference>
<dbReference type="PATRIC" id="fig|1432052.4.peg.5911"/>
<dbReference type="PRINTS" id="PR00039">
    <property type="entry name" value="HTHLYSR"/>
</dbReference>
<feature type="transmembrane region" description="Helical" evidence="5">
    <location>
        <begin position="20"/>
        <end position="42"/>
    </location>
</feature>
<keyword evidence="4" id="KW-0804">Transcription</keyword>
<evidence type="ECO:0000256" key="4">
    <source>
        <dbReference type="ARBA" id="ARBA00023163"/>
    </source>
</evidence>
<dbReference type="GO" id="GO:0003677">
    <property type="term" value="F:DNA binding"/>
    <property type="evidence" value="ECO:0007669"/>
    <property type="project" value="UniProtKB-KW"/>
</dbReference>